<evidence type="ECO:0000313" key="3">
    <source>
        <dbReference type="WBParaSite" id="NBR_0001808201-mRNA-1"/>
    </source>
</evidence>
<reference evidence="1 2" key="2">
    <citation type="submission" date="2018-11" db="EMBL/GenBank/DDBJ databases">
        <authorList>
            <consortium name="Pathogen Informatics"/>
        </authorList>
    </citation>
    <scope>NUCLEOTIDE SEQUENCE [LARGE SCALE GENOMIC DNA]</scope>
</reference>
<dbReference type="STRING" id="27835.A0A0N4YLT0"/>
<sequence length="219" mass="25677">MAREWLAENGASYWTRMKVQYDKRWETHRTEAFNIGDRVCVRVFKAKSKAAHPKLAHDWQGPYRVPEVPIEIDYTPVKGKTRRGKRRGRHRLQANDDVKRCRNLDEGWIERKFDTCCGQPIFLKVMLGGALRSKILQYKWPLPRSVVPPPREVERMYNPRALKSKLSKATDFERFTGSIYFGISKAHTIPTRSRYQQGNSPPTKLTECIRDKEKDMLRA</sequence>
<reference evidence="3" key="1">
    <citation type="submission" date="2017-02" db="UniProtKB">
        <authorList>
            <consortium name="WormBaseParasite"/>
        </authorList>
    </citation>
    <scope>IDENTIFICATION</scope>
</reference>
<protein>
    <submittedName>
        <fullName evidence="3">Reverse transcriptase</fullName>
    </submittedName>
</protein>
<accession>A0A0N4YLT0</accession>
<evidence type="ECO:0000313" key="1">
    <source>
        <dbReference type="EMBL" id="VDL81804.1"/>
    </source>
</evidence>
<gene>
    <name evidence="1" type="ORF">NBR_LOCUS18083</name>
</gene>
<dbReference type="WBParaSite" id="NBR_0001808201-mRNA-1">
    <property type="protein sequence ID" value="NBR_0001808201-mRNA-1"/>
    <property type="gene ID" value="NBR_0001808201"/>
</dbReference>
<proteinExistence type="predicted"/>
<organism evidence="3">
    <name type="scientific">Nippostrongylus brasiliensis</name>
    <name type="common">Rat hookworm</name>
    <dbReference type="NCBI Taxonomy" id="27835"/>
    <lineage>
        <taxon>Eukaryota</taxon>
        <taxon>Metazoa</taxon>
        <taxon>Ecdysozoa</taxon>
        <taxon>Nematoda</taxon>
        <taxon>Chromadorea</taxon>
        <taxon>Rhabditida</taxon>
        <taxon>Rhabditina</taxon>
        <taxon>Rhabditomorpha</taxon>
        <taxon>Strongyloidea</taxon>
        <taxon>Heligmosomidae</taxon>
        <taxon>Nippostrongylus</taxon>
    </lineage>
</organism>
<name>A0A0N4YLT0_NIPBR</name>
<dbReference type="EMBL" id="UYSL01023165">
    <property type="protein sequence ID" value="VDL81804.1"/>
    <property type="molecule type" value="Genomic_DNA"/>
</dbReference>
<evidence type="ECO:0000313" key="2">
    <source>
        <dbReference type="Proteomes" id="UP000271162"/>
    </source>
</evidence>
<keyword evidence="2" id="KW-1185">Reference proteome</keyword>
<dbReference type="Proteomes" id="UP000271162">
    <property type="component" value="Unassembled WGS sequence"/>
</dbReference>
<dbReference type="AlphaFoldDB" id="A0A0N4YLT0"/>